<dbReference type="OrthoDB" id="9802815at2"/>
<dbReference type="Pfam" id="PF00551">
    <property type="entry name" value="Formyl_trans_N"/>
    <property type="match status" value="1"/>
</dbReference>
<reference evidence="2 3" key="2">
    <citation type="submission" date="2018-05" db="EMBL/GenBank/DDBJ databases">
        <authorList>
            <person name="Lanie J.A."/>
            <person name="Ng W.-L."/>
            <person name="Kazmierczak K.M."/>
            <person name="Andrzejewski T.M."/>
            <person name="Davidsen T.M."/>
            <person name="Wayne K.J."/>
            <person name="Tettelin H."/>
            <person name="Glass J.I."/>
            <person name="Rusch D."/>
            <person name="Podicherti R."/>
            <person name="Tsui H.-C.T."/>
            <person name="Winkler M.E."/>
        </authorList>
    </citation>
    <scope>NUCLEOTIDE SEQUENCE [LARGE SCALE GENOMIC DNA]</scope>
    <source>
        <strain evidence="2 3">C305</strain>
    </source>
</reference>
<dbReference type="EMBL" id="QFRJ01000001">
    <property type="protein sequence ID" value="PWH87009.1"/>
    <property type="molecule type" value="Genomic_DNA"/>
</dbReference>
<feature type="domain" description="Formyl transferase N-terminal" evidence="1">
    <location>
        <begin position="79"/>
        <end position="179"/>
    </location>
</feature>
<gene>
    <name evidence="2" type="ORF">DIT68_01760</name>
</gene>
<name>A0A2U2XGS9_9FLAO</name>
<organism evidence="2 3">
    <name type="scientific">Brumimicrobium oceani</name>
    <dbReference type="NCBI Taxonomy" id="2100725"/>
    <lineage>
        <taxon>Bacteria</taxon>
        <taxon>Pseudomonadati</taxon>
        <taxon>Bacteroidota</taxon>
        <taxon>Flavobacteriia</taxon>
        <taxon>Flavobacteriales</taxon>
        <taxon>Crocinitomicaceae</taxon>
        <taxon>Brumimicrobium</taxon>
    </lineage>
</organism>
<dbReference type="Gene3D" id="3.40.50.170">
    <property type="entry name" value="Formyl transferase, N-terminal domain"/>
    <property type="match status" value="1"/>
</dbReference>
<sequence>MKILLLAGNTLRAKAYAQSLAHANFEGLEVKGLLFGDFNKSSAIPHLNVETENYFTNHNIFIPNYENSLEQTFEDNHWSFSKVANRDVNSEEVLAEIDRLDCDLVVFAGYGGQLLKSPHFTAARQYLHMHPGKLPLERGSTTIYYSVLNQRKCTVTAFFMTPEIDNGKNILYKEYEVFGKNVDVDNWFDNVVRADCFVSALGMLLSGKATPETPEGISDEYYVIHPVLKHCALLSLRES</sequence>
<proteinExistence type="predicted"/>
<dbReference type="AlphaFoldDB" id="A0A2U2XGS9"/>
<keyword evidence="3" id="KW-1185">Reference proteome</keyword>
<protein>
    <recommendedName>
        <fullName evidence="1">Formyl transferase N-terminal domain-containing protein</fullName>
    </recommendedName>
</protein>
<comment type="caution">
    <text evidence="2">The sequence shown here is derived from an EMBL/GenBank/DDBJ whole genome shotgun (WGS) entry which is preliminary data.</text>
</comment>
<evidence type="ECO:0000259" key="1">
    <source>
        <dbReference type="Pfam" id="PF00551"/>
    </source>
</evidence>
<dbReference type="RefSeq" id="WP_109358087.1">
    <property type="nucleotide sequence ID" value="NZ_QFRJ01000001.1"/>
</dbReference>
<evidence type="ECO:0000313" key="3">
    <source>
        <dbReference type="Proteomes" id="UP000245370"/>
    </source>
</evidence>
<accession>A0A2U2XGS9</accession>
<dbReference type="InterPro" id="IPR002376">
    <property type="entry name" value="Formyl_transf_N"/>
</dbReference>
<dbReference type="Proteomes" id="UP000245370">
    <property type="component" value="Unassembled WGS sequence"/>
</dbReference>
<dbReference type="InterPro" id="IPR036477">
    <property type="entry name" value="Formyl_transf_N_sf"/>
</dbReference>
<reference evidence="2 3" key="1">
    <citation type="submission" date="2018-05" db="EMBL/GenBank/DDBJ databases">
        <title>Brumimicrobium oceani sp. nov., isolated from coastal sediment.</title>
        <authorList>
            <person name="Kou Y."/>
        </authorList>
    </citation>
    <scope>NUCLEOTIDE SEQUENCE [LARGE SCALE GENOMIC DNA]</scope>
    <source>
        <strain evidence="2 3">C305</strain>
    </source>
</reference>
<evidence type="ECO:0000313" key="2">
    <source>
        <dbReference type="EMBL" id="PWH87009.1"/>
    </source>
</evidence>
<dbReference type="SUPFAM" id="SSF53328">
    <property type="entry name" value="Formyltransferase"/>
    <property type="match status" value="1"/>
</dbReference>